<feature type="non-terminal residue" evidence="1">
    <location>
        <position position="73"/>
    </location>
</feature>
<dbReference type="GeneID" id="25915226"/>
<dbReference type="AlphaFoldDB" id="A0A0L0F9C9"/>
<proteinExistence type="predicted"/>
<keyword evidence="2" id="KW-1185">Reference proteome</keyword>
<evidence type="ECO:0000313" key="2">
    <source>
        <dbReference type="Proteomes" id="UP000054560"/>
    </source>
</evidence>
<protein>
    <submittedName>
        <fullName evidence="1">Uncharacterized protein</fullName>
    </submittedName>
</protein>
<dbReference type="Proteomes" id="UP000054560">
    <property type="component" value="Unassembled WGS sequence"/>
</dbReference>
<accession>A0A0L0F9C9</accession>
<organism evidence="1 2">
    <name type="scientific">Sphaeroforma arctica JP610</name>
    <dbReference type="NCBI Taxonomy" id="667725"/>
    <lineage>
        <taxon>Eukaryota</taxon>
        <taxon>Ichthyosporea</taxon>
        <taxon>Ichthyophonida</taxon>
        <taxon>Sphaeroforma</taxon>
    </lineage>
</organism>
<dbReference type="RefSeq" id="XP_014146620.1">
    <property type="nucleotide sequence ID" value="XM_014291145.1"/>
</dbReference>
<reference evidence="1 2" key="1">
    <citation type="submission" date="2011-02" db="EMBL/GenBank/DDBJ databases">
        <title>The Genome Sequence of Sphaeroforma arctica JP610.</title>
        <authorList>
            <consortium name="The Broad Institute Genome Sequencing Platform"/>
            <person name="Russ C."/>
            <person name="Cuomo C."/>
            <person name="Young S.K."/>
            <person name="Zeng Q."/>
            <person name="Gargeya S."/>
            <person name="Alvarado L."/>
            <person name="Berlin A."/>
            <person name="Chapman S.B."/>
            <person name="Chen Z."/>
            <person name="Freedman E."/>
            <person name="Gellesch M."/>
            <person name="Goldberg J."/>
            <person name="Griggs A."/>
            <person name="Gujja S."/>
            <person name="Heilman E."/>
            <person name="Heiman D."/>
            <person name="Howarth C."/>
            <person name="Mehta T."/>
            <person name="Neiman D."/>
            <person name="Pearson M."/>
            <person name="Roberts A."/>
            <person name="Saif S."/>
            <person name="Shea T."/>
            <person name="Shenoy N."/>
            <person name="Sisk P."/>
            <person name="Stolte C."/>
            <person name="Sykes S."/>
            <person name="White J."/>
            <person name="Yandava C."/>
            <person name="Burger G."/>
            <person name="Gray M.W."/>
            <person name="Holland P.W.H."/>
            <person name="King N."/>
            <person name="Lang F.B.F."/>
            <person name="Roger A.J."/>
            <person name="Ruiz-Trillo I."/>
            <person name="Haas B."/>
            <person name="Nusbaum C."/>
            <person name="Birren B."/>
        </authorList>
    </citation>
    <scope>NUCLEOTIDE SEQUENCE [LARGE SCALE GENOMIC DNA]</scope>
    <source>
        <strain evidence="1 2">JP610</strain>
    </source>
</reference>
<sequence length="73" mass="8173">MRPPLPMSPDLTKLLSSGYFQVESDSDFRVPSSEFRVQSPKLTARWWRPYDSRPWALGPGAWGLGPGVGAWVP</sequence>
<dbReference type="EMBL" id="KQ246609">
    <property type="protein sequence ID" value="KNC72718.1"/>
    <property type="molecule type" value="Genomic_DNA"/>
</dbReference>
<evidence type="ECO:0000313" key="1">
    <source>
        <dbReference type="EMBL" id="KNC72718.1"/>
    </source>
</evidence>
<name>A0A0L0F9C9_9EUKA</name>
<gene>
    <name evidence="1" type="ORF">SARC_14722</name>
</gene>